<proteinExistence type="predicted"/>
<keyword evidence="1" id="KW-0418">Kinase</keyword>
<dbReference type="Gene3D" id="3.40.50.300">
    <property type="entry name" value="P-loop containing nucleotide triphosphate hydrolases"/>
    <property type="match status" value="1"/>
</dbReference>
<keyword evidence="1" id="KW-0808">Transferase</keyword>
<organism evidence="1 2">
    <name type="scientific">Ewingella americana</name>
    <dbReference type="NCBI Taxonomy" id="41202"/>
    <lineage>
        <taxon>Bacteria</taxon>
        <taxon>Pseudomonadati</taxon>
        <taxon>Pseudomonadota</taxon>
        <taxon>Gammaproteobacteria</taxon>
        <taxon>Enterobacterales</taxon>
        <taxon>Yersiniaceae</taxon>
        <taxon>Ewingella</taxon>
    </lineage>
</organism>
<accession>A0A377N980</accession>
<dbReference type="InterPro" id="IPR031322">
    <property type="entry name" value="Shikimate/glucono_kinase"/>
</dbReference>
<dbReference type="EMBL" id="UGGO01000001">
    <property type="protein sequence ID" value="STQ43364.1"/>
    <property type="molecule type" value="Genomic_DNA"/>
</dbReference>
<dbReference type="EC" id="2.7.1.71" evidence="1"/>
<dbReference type="Proteomes" id="UP000254304">
    <property type="component" value="Unassembled WGS sequence"/>
</dbReference>
<name>A0A377N980_9GAMM</name>
<dbReference type="AlphaFoldDB" id="A0A377N980"/>
<reference evidence="1 2" key="1">
    <citation type="submission" date="2018-06" db="EMBL/GenBank/DDBJ databases">
        <authorList>
            <consortium name="Pathogen Informatics"/>
            <person name="Doyle S."/>
        </authorList>
    </citation>
    <scope>NUCLEOTIDE SEQUENCE [LARGE SCALE GENOMIC DNA]</scope>
    <source>
        <strain evidence="1 2">NCTC12157</strain>
    </source>
</reference>
<protein>
    <submittedName>
        <fullName evidence="1">Shikimate kinase 2</fullName>
        <ecNumber evidence="1">2.7.1.71</ecNumber>
    </submittedName>
</protein>
<sequence length="64" mass="7035">MKSHPLEDQRPTLTGKPITEEMLQVLNERENLYQEAAHIVIDGTQDPASIVDAILDALAAPVAR</sequence>
<evidence type="ECO:0000313" key="1">
    <source>
        <dbReference type="EMBL" id="STQ43364.1"/>
    </source>
</evidence>
<dbReference type="InterPro" id="IPR027417">
    <property type="entry name" value="P-loop_NTPase"/>
</dbReference>
<gene>
    <name evidence="1" type="primary">aroL</name>
    <name evidence="1" type="ORF">NCTC12157_01052</name>
</gene>
<dbReference type="Pfam" id="PF01202">
    <property type="entry name" value="SKI"/>
    <property type="match status" value="1"/>
</dbReference>
<evidence type="ECO:0000313" key="2">
    <source>
        <dbReference type="Proteomes" id="UP000254304"/>
    </source>
</evidence>
<dbReference type="GO" id="GO:0004765">
    <property type="term" value="F:shikimate kinase activity"/>
    <property type="evidence" value="ECO:0007669"/>
    <property type="project" value="UniProtKB-EC"/>
</dbReference>